<keyword evidence="6" id="KW-0238">DNA-binding</keyword>
<dbReference type="PROSITE" id="PS51197">
    <property type="entry name" value="HTH_RRF2_2"/>
    <property type="match status" value="1"/>
</dbReference>
<evidence type="ECO:0000256" key="5">
    <source>
        <dbReference type="ARBA" id="ARBA00023015"/>
    </source>
</evidence>
<dbReference type="Proteomes" id="UP001320460">
    <property type="component" value="Chromosome"/>
</dbReference>
<evidence type="ECO:0000256" key="3">
    <source>
        <dbReference type="ARBA" id="ARBA00023004"/>
    </source>
</evidence>
<keyword evidence="5" id="KW-0805">Transcription regulation</keyword>
<sequence>MEFGMKRIIASVRVVAVMKKLYTGAPVTVATISSELKLSPSYVEQIVSKLGKAKIVRGQKGPGGGYHLCKPESETSVAEVIRAVTIIPHSSIFDPVLVALDSVLVSQLSDAKISTP</sequence>
<evidence type="ECO:0000313" key="10">
    <source>
        <dbReference type="Proteomes" id="UP001320460"/>
    </source>
</evidence>
<keyword evidence="3" id="KW-0408">Iron</keyword>
<accession>A0ABN6LRJ8</accession>
<dbReference type="EMBL" id="AP025334">
    <property type="protein sequence ID" value="BDD51862.1"/>
    <property type="molecule type" value="Genomic_DNA"/>
</dbReference>
<proteinExistence type="predicted"/>
<keyword evidence="4" id="KW-0411">Iron-sulfur</keyword>
<keyword evidence="1" id="KW-0678">Repressor</keyword>
<evidence type="ECO:0000256" key="7">
    <source>
        <dbReference type="ARBA" id="ARBA00023163"/>
    </source>
</evidence>
<evidence type="ECO:0000313" key="8">
    <source>
        <dbReference type="EMBL" id="BDD50344.1"/>
    </source>
</evidence>
<dbReference type="Gene3D" id="1.10.10.10">
    <property type="entry name" value="Winged helix-like DNA-binding domain superfamily/Winged helix DNA-binding domain"/>
    <property type="match status" value="1"/>
</dbReference>
<organism evidence="9 10">
    <name type="scientific">Phytobacter diazotrophicus</name>
    <dbReference type="NCBI Taxonomy" id="395631"/>
    <lineage>
        <taxon>Bacteria</taxon>
        <taxon>Pseudomonadati</taxon>
        <taxon>Pseudomonadota</taxon>
        <taxon>Gammaproteobacteria</taxon>
        <taxon>Enterobacterales</taxon>
        <taxon>Enterobacteriaceae</taxon>
        <taxon>Phytobacter</taxon>
    </lineage>
</organism>
<keyword evidence="2" id="KW-0001">2Fe-2S</keyword>
<evidence type="ECO:0000256" key="6">
    <source>
        <dbReference type="ARBA" id="ARBA00023125"/>
    </source>
</evidence>
<evidence type="ECO:0008006" key="11">
    <source>
        <dbReference type="Google" id="ProtNLM"/>
    </source>
</evidence>
<protein>
    <recommendedName>
        <fullName evidence="11">BadM/Rrf2 family transcriptional regulator</fullName>
    </recommendedName>
</protein>
<evidence type="ECO:0000256" key="4">
    <source>
        <dbReference type="ARBA" id="ARBA00023014"/>
    </source>
</evidence>
<dbReference type="Pfam" id="PF02082">
    <property type="entry name" value="Rrf2"/>
    <property type="match status" value="1"/>
</dbReference>
<dbReference type="EMBL" id="AP025334">
    <property type="protein sequence ID" value="BDD50344.1"/>
    <property type="molecule type" value="Genomic_DNA"/>
</dbReference>
<dbReference type="InterPro" id="IPR036390">
    <property type="entry name" value="WH_DNA-bd_sf"/>
</dbReference>
<reference evidence="9 10" key="1">
    <citation type="submission" date="2021-12" db="EMBL/GenBank/DDBJ databases">
        <title>Complete genome sequence of Phytobacter diazotrophicus TA9734.</title>
        <authorList>
            <person name="Kubota H."/>
            <person name="Nakayama Y."/>
            <person name="Ariyoshi T."/>
        </authorList>
    </citation>
    <scope>NUCLEOTIDE SEQUENCE [LARGE SCALE GENOMIC DNA]</scope>
    <source>
        <strain evidence="9 10">TA9734</strain>
    </source>
</reference>
<dbReference type="SUPFAM" id="SSF46785">
    <property type="entry name" value="Winged helix' DNA-binding domain"/>
    <property type="match status" value="1"/>
</dbReference>
<evidence type="ECO:0000256" key="1">
    <source>
        <dbReference type="ARBA" id="ARBA00022491"/>
    </source>
</evidence>
<dbReference type="InterPro" id="IPR000944">
    <property type="entry name" value="Tscrpt_reg_Rrf2"/>
</dbReference>
<evidence type="ECO:0000313" key="9">
    <source>
        <dbReference type="EMBL" id="BDD51862.1"/>
    </source>
</evidence>
<keyword evidence="7" id="KW-0804">Transcription</keyword>
<dbReference type="PANTHER" id="PTHR33221:SF15">
    <property type="entry name" value="HTH-TYPE TRANSCRIPTIONAL REGULATOR YWGB-RELATED"/>
    <property type="match status" value="1"/>
</dbReference>
<dbReference type="PANTHER" id="PTHR33221">
    <property type="entry name" value="WINGED HELIX-TURN-HELIX TRANSCRIPTIONAL REGULATOR, RRF2 FAMILY"/>
    <property type="match status" value="1"/>
</dbReference>
<evidence type="ECO:0000256" key="2">
    <source>
        <dbReference type="ARBA" id="ARBA00022714"/>
    </source>
</evidence>
<dbReference type="InterPro" id="IPR036388">
    <property type="entry name" value="WH-like_DNA-bd_sf"/>
</dbReference>
<keyword evidence="2" id="KW-0479">Metal-binding</keyword>
<keyword evidence="10" id="KW-1185">Reference proteome</keyword>
<name>A0ABN6LRJ8_9ENTR</name>
<gene>
    <name evidence="8" type="ORF">PDTA9734_18310</name>
    <name evidence="9" type="ORF">PDTA9734_33490</name>
</gene>